<accession>A0ABY4WKU1</accession>
<organism evidence="2 3">
    <name type="scientific">Brevibacillus ruminantium</name>
    <dbReference type="NCBI Taxonomy" id="2950604"/>
    <lineage>
        <taxon>Bacteria</taxon>
        <taxon>Bacillati</taxon>
        <taxon>Bacillota</taxon>
        <taxon>Bacilli</taxon>
        <taxon>Bacillales</taxon>
        <taxon>Paenibacillaceae</taxon>
        <taxon>Brevibacillus</taxon>
    </lineage>
</organism>
<reference evidence="2" key="1">
    <citation type="submission" date="2022-06" db="EMBL/GenBank/DDBJ databases">
        <title>Genome sequencing of Brevibacillus sp. BB3-R1.</title>
        <authorList>
            <person name="Heo J."/>
            <person name="Lee D."/>
            <person name="Won M."/>
            <person name="Han B.-H."/>
            <person name="Hong S.-B."/>
            <person name="Kwon S.-W."/>
        </authorList>
    </citation>
    <scope>NUCLEOTIDE SEQUENCE</scope>
    <source>
        <strain evidence="2">BB3-R1</strain>
    </source>
</reference>
<evidence type="ECO:0000256" key="1">
    <source>
        <dbReference type="SAM" id="MobiDB-lite"/>
    </source>
</evidence>
<keyword evidence="3" id="KW-1185">Reference proteome</keyword>
<sequence>MQGQLLFAGFIIDLQECTINESKMLLGMLLVFTLTVAAACSAAKTSDEGRKQSVPTSDQAKQEDNSNEAQWGTYLVTLLNDQDSDIQIIQKSFLPSRKVD</sequence>
<protein>
    <submittedName>
        <fullName evidence="2">Uncharacterized protein</fullName>
    </submittedName>
</protein>
<feature type="region of interest" description="Disordered" evidence="1">
    <location>
        <begin position="43"/>
        <end position="66"/>
    </location>
</feature>
<evidence type="ECO:0000313" key="2">
    <source>
        <dbReference type="EMBL" id="USG67783.1"/>
    </source>
</evidence>
<name>A0ABY4WKU1_9BACL</name>
<dbReference type="EMBL" id="CP098755">
    <property type="protein sequence ID" value="USG67783.1"/>
    <property type="molecule type" value="Genomic_DNA"/>
</dbReference>
<evidence type="ECO:0000313" key="3">
    <source>
        <dbReference type="Proteomes" id="UP001056500"/>
    </source>
</evidence>
<dbReference type="RefSeq" id="WP_251874877.1">
    <property type="nucleotide sequence ID" value="NZ_CP098755.1"/>
</dbReference>
<dbReference type="Proteomes" id="UP001056500">
    <property type="component" value="Chromosome"/>
</dbReference>
<gene>
    <name evidence="2" type="ORF">NDK47_11110</name>
</gene>
<proteinExistence type="predicted"/>